<dbReference type="RefSeq" id="WP_378133082.1">
    <property type="nucleotide sequence ID" value="NZ_JBHSMI010000023.1"/>
</dbReference>
<dbReference type="Proteomes" id="UP001596113">
    <property type="component" value="Unassembled WGS sequence"/>
</dbReference>
<proteinExistence type="predicted"/>
<feature type="region of interest" description="Disordered" evidence="1">
    <location>
        <begin position="1"/>
        <end position="24"/>
    </location>
</feature>
<protein>
    <submittedName>
        <fullName evidence="2">Uncharacterized protein</fullName>
    </submittedName>
</protein>
<feature type="non-terminal residue" evidence="2">
    <location>
        <position position="1"/>
    </location>
</feature>
<keyword evidence="3" id="KW-1185">Reference proteome</keyword>
<evidence type="ECO:0000256" key="1">
    <source>
        <dbReference type="SAM" id="MobiDB-lite"/>
    </source>
</evidence>
<comment type="caution">
    <text evidence="2">The sequence shown here is derived from an EMBL/GenBank/DDBJ whole genome shotgun (WGS) entry which is preliminary data.</text>
</comment>
<evidence type="ECO:0000313" key="3">
    <source>
        <dbReference type="Proteomes" id="UP001596113"/>
    </source>
</evidence>
<dbReference type="EMBL" id="JBHSMI010000023">
    <property type="protein sequence ID" value="MFC5403597.1"/>
    <property type="molecule type" value="Genomic_DNA"/>
</dbReference>
<reference evidence="3" key="1">
    <citation type="journal article" date="2019" name="Int. J. Syst. Evol. Microbiol.">
        <title>The Global Catalogue of Microorganisms (GCM) 10K type strain sequencing project: providing services to taxonomists for standard genome sequencing and annotation.</title>
        <authorList>
            <consortium name="The Broad Institute Genomics Platform"/>
            <consortium name="The Broad Institute Genome Sequencing Center for Infectious Disease"/>
            <person name="Wu L."/>
            <person name="Ma J."/>
        </authorList>
    </citation>
    <scope>NUCLEOTIDE SEQUENCE [LARGE SCALE GENOMIC DNA]</scope>
    <source>
        <strain evidence="3">CGMCC 1.18575</strain>
    </source>
</reference>
<organism evidence="2 3">
    <name type="scientific">Cohnella soli</name>
    <dbReference type="NCBI Taxonomy" id="425005"/>
    <lineage>
        <taxon>Bacteria</taxon>
        <taxon>Bacillati</taxon>
        <taxon>Bacillota</taxon>
        <taxon>Bacilli</taxon>
        <taxon>Bacillales</taxon>
        <taxon>Paenibacillaceae</taxon>
        <taxon>Cohnella</taxon>
    </lineage>
</organism>
<evidence type="ECO:0000313" key="2">
    <source>
        <dbReference type="EMBL" id="MFC5403597.1"/>
    </source>
</evidence>
<accession>A0ABW0HX36</accession>
<sequence length="79" mass="8865">GELQLGETHLERQKAANGELQLGETHLERQKAADGELQLGETHLERREAIQLSSVATWVLVHCAIIQKNPLQRARGFEL</sequence>
<gene>
    <name evidence="2" type="ORF">ACFPOF_12715</name>
</gene>
<name>A0ABW0HX36_9BACL</name>